<gene>
    <name evidence="2" type="ORF">IC235_15095</name>
</gene>
<keyword evidence="3" id="KW-1185">Reference proteome</keyword>
<reference evidence="2" key="1">
    <citation type="submission" date="2020-09" db="EMBL/GenBank/DDBJ databases">
        <authorList>
            <person name="Kim M.K."/>
        </authorList>
    </citation>
    <scope>NUCLEOTIDE SEQUENCE</scope>
    <source>
        <strain evidence="2">BT664</strain>
    </source>
</reference>
<organism evidence="2 3">
    <name type="scientific">Hymenobacter montanus</name>
    <dbReference type="NCBI Taxonomy" id="2771359"/>
    <lineage>
        <taxon>Bacteria</taxon>
        <taxon>Pseudomonadati</taxon>
        <taxon>Bacteroidota</taxon>
        <taxon>Cytophagia</taxon>
        <taxon>Cytophagales</taxon>
        <taxon>Hymenobacteraceae</taxon>
        <taxon>Hymenobacter</taxon>
    </lineage>
</organism>
<evidence type="ECO:0000256" key="1">
    <source>
        <dbReference type="SAM" id="SignalP"/>
    </source>
</evidence>
<protein>
    <recommendedName>
        <fullName evidence="4">DUF3078 domain-containing protein</fullName>
    </recommendedName>
</protein>
<evidence type="ECO:0000313" key="3">
    <source>
        <dbReference type="Proteomes" id="UP000612233"/>
    </source>
</evidence>
<name>A0A927BF18_9BACT</name>
<evidence type="ECO:0000313" key="2">
    <source>
        <dbReference type="EMBL" id="MBD2769216.1"/>
    </source>
</evidence>
<dbReference type="AlphaFoldDB" id="A0A927BF18"/>
<dbReference type="Proteomes" id="UP000612233">
    <property type="component" value="Unassembled WGS sequence"/>
</dbReference>
<dbReference type="EMBL" id="JACXAD010000017">
    <property type="protein sequence ID" value="MBD2769216.1"/>
    <property type="molecule type" value="Genomic_DNA"/>
</dbReference>
<dbReference type="RefSeq" id="WP_191006024.1">
    <property type="nucleotide sequence ID" value="NZ_JACXAD010000017.1"/>
</dbReference>
<feature type="signal peptide" evidence="1">
    <location>
        <begin position="1"/>
        <end position="20"/>
    </location>
</feature>
<evidence type="ECO:0008006" key="4">
    <source>
        <dbReference type="Google" id="ProtNLM"/>
    </source>
</evidence>
<accession>A0A927BF18</accession>
<proteinExistence type="predicted"/>
<comment type="caution">
    <text evidence="2">The sequence shown here is derived from an EMBL/GenBank/DDBJ whole genome shotgun (WGS) entry which is preliminary data.</text>
</comment>
<sequence length="364" mass="39806">MKIQLPLFAVCLLYPLSVWSQTLPLGNSSGPELVEKGARRALSATKSEALTRRATALRDSLLSVKGSYPSLPVYSEKLWRSRADSLAGLPLGNALRHAGEAIPQQEVSKEKLLGGIQREFFSPPANVPPAPAAAVPLPVAGVPAAGAPETDLAGWTLPDSSLQKLSPMAAGLLKTDQLSRFANLRKVNLKQARLKLTQTQQLAKGELLTYTQKPTFWERSYFEGLVGMSGVNLNIVQFSPALGYHFLGNLSLGVGPNLLLRRQGRTVHPSLGVRAFLKAEFLARKAYLQAEDLLDSYGEADPELREIFKRHNLMICAGYRLALSSSLSLNLSVGYQLQNTRILENSYSPWMLRTGISTNSRDDR</sequence>
<feature type="chain" id="PRO_5037472103" description="DUF3078 domain-containing protein" evidence="1">
    <location>
        <begin position="21"/>
        <end position="364"/>
    </location>
</feature>
<keyword evidence="1" id="KW-0732">Signal</keyword>